<protein>
    <submittedName>
        <fullName evidence="1">DUF1800 family protein</fullName>
    </submittedName>
</protein>
<keyword evidence="2" id="KW-1185">Reference proteome</keyword>
<accession>A0A7Z2YG18</accession>
<dbReference type="InterPro" id="IPR014917">
    <property type="entry name" value="DUF1800"/>
</dbReference>
<sequence length="506" mass="58730">MKESNFERSSRILQRCTFGPSIDDIKQFEKFDSIEEWVYNQANKPVSNWLKIYERIEKLDSNPAPVQCFASSWTEMTMIESDNVDALRQRMAYVLSELFVVSVQDPALQAGARRRYLCQYYDGLALNALGNFRDLLKWVSTSPIMGEYLTFIDNVSNEEHAPDENYARELLQLFTLGPSKLNGDGTVDHDASNHPIPAYTQTDIEELARVFTGWTFDSRGSGLDRYAYPLEVNESNHDRGEKYILGKRFPANVDAEDELDAVIEHLMNQSNLYTFIAKFFITKLVTSNPRPAYVRRVRNAFKNSDGDMTALIIAILTDQTALNSGDTDGKVRDPMCVFVHGMRALKTELNRAEKMWPSPFNWFDRLMPMSGPSVFYYYQPDDSPNTPEFNDLDAPEFNVYTWQDIYHYGHIYRNLLTIQKEQDREWFIDSEYFKLFLTKNEDGNWDDEALVDYLNTQLFAGRLSQHAQNAFYEFLSHCVNRRETSFNDIRNLIMHALLSPDFVIQD</sequence>
<dbReference type="Pfam" id="PF08811">
    <property type="entry name" value="DUF1800"/>
    <property type="match status" value="1"/>
</dbReference>
<dbReference type="KEGG" id="vas:GT360_15355"/>
<dbReference type="RefSeq" id="WP_164651123.1">
    <property type="nucleotide sequence ID" value="NZ_CP047476.1"/>
</dbReference>
<evidence type="ECO:0000313" key="1">
    <source>
        <dbReference type="EMBL" id="QIA66137.1"/>
    </source>
</evidence>
<name>A0A7Z2YG18_9VIBR</name>
<organism evidence="1 2">
    <name type="scientific">Vibrio astriarenae</name>
    <dbReference type="NCBI Taxonomy" id="1481923"/>
    <lineage>
        <taxon>Bacteria</taxon>
        <taxon>Pseudomonadati</taxon>
        <taxon>Pseudomonadota</taxon>
        <taxon>Gammaproteobacteria</taxon>
        <taxon>Vibrionales</taxon>
        <taxon>Vibrionaceae</taxon>
        <taxon>Vibrio</taxon>
    </lineage>
</organism>
<reference evidence="1 2" key="1">
    <citation type="submission" date="2020-01" db="EMBL/GenBank/DDBJ databases">
        <title>Whole genome and functional gene identification of agarase of Vibrio HN897.</title>
        <authorList>
            <person name="Liu Y."/>
            <person name="Zhao Z."/>
        </authorList>
    </citation>
    <scope>NUCLEOTIDE SEQUENCE [LARGE SCALE GENOMIC DNA]</scope>
    <source>
        <strain evidence="1 2">HN897</strain>
    </source>
</reference>
<dbReference type="EMBL" id="CP047476">
    <property type="protein sequence ID" value="QIA66137.1"/>
    <property type="molecule type" value="Genomic_DNA"/>
</dbReference>
<proteinExistence type="predicted"/>
<gene>
    <name evidence="1" type="ORF">GT360_15355</name>
</gene>
<dbReference type="AlphaFoldDB" id="A0A7Z2YG18"/>
<dbReference type="Proteomes" id="UP000464262">
    <property type="component" value="Chromosome 2"/>
</dbReference>
<evidence type="ECO:0000313" key="2">
    <source>
        <dbReference type="Proteomes" id="UP000464262"/>
    </source>
</evidence>